<accession>Q3ABH1</accession>
<gene>
    <name evidence="2" type="ordered locus">CHY_1693</name>
</gene>
<dbReference type="Proteomes" id="UP000002706">
    <property type="component" value="Chromosome"/>
</dbReference>
<dbReference type="RefSeq" id="WP_011344588.1">
    <property type="nucleotide sequence ID" value="NC_007503.1"/>
</dbReference>
<evidence type="ECO:0000259" key="1">
    <source>
        <dbReference type="Pfam" id="PF12728"/>
    </source>
</evidence>
<dbReference type="InParanoid" id="Q3ABH1"/>
<name>Q3ABH1_CARHZ</name>
<feature type="domain" description="Helix-turn-helix" evidence="1">
    <location>
        <begin position="9"/>
        <end position="58"/>
    </location>
</feature>
<evidence type="ECO:0000313" key="2">
    <source>
        <dbReference type="EMBL" id="ABB14448.1"/>
    </source>
</evidence>
<organism evidence="2 3">
    <name type="scientific">Carboxydothermus hydrogenoformans (strain ATCC BAA-161 / DSM 6008 / Z-2901)</name>
    <dbReference type="NCBI Taxonomy" id="246194"/>
    <lineage>
        <taxon>Bacteria</taxon>
        <taxon>Bacillati</taxon>
        <taxon>Bacillota</taxon>
        <taxon>Clostridia</taxon>
        <taxon>Thermoanaerobacterales</taxon>
        <taxon>Thermoanaerobacteraceae</taxon>
        <taxon>Carboxydothermus</taxon>
    </lineage>
</organism>
<dbReference type="AlphaFoldDB" id="Q3ABH1"/>
<dbReference type="InterPro" id="IPR041657">
    <property type="entry name" value="HTH_17"/>
</dbReference>
<dbReference type="STRING" id="246194.CHY_1693"/>
<dbReference type="EMBL" id="CP000141">
    <property type="protein sequence ID" value="ABB14448.1"/>
    <property type="molecule type" value="Genomic_DNA"/>
</dbReference>
<dbReference type="HOGENOM" id="CLU_140176_16_2_9"/>
<keyword evidence="3" id="KW-1185">Reference proteome</keyword>
<reference evidence="2 3" key="1">
    <citation type="journal article" date="2005" name="PLoS Genet.">
        <title>Life in hot carbon monoxide: the complete genome sequence of Carboxydothermus hydrogenoformans Z-2901.</title>
        <authorList>
            <person name="Wu M."/>
            <person name="Ren Q."/>
            <person name="Durkin A.S."/>
            <person name="Daugherty S.C."/>
            <person name="Brinkac L.M."/>
            <person name="Dodson R.J."/>
            <person name="Madupu R."/>
            <person name="Sullivan S.A."/>
            <person name="Kolonay J.F."/>
            <person name="Haft D.H."/>
            <person name="Nelson W.C."/>
            <person name="Tallon L.J."/>
            <person name="Jones K.M."/>
            <person name="Ulrich L.E."/>
            <person name="Gonzalez J.M."/>
            <person name="Zhulin I.B."/>
            <person name="Robb F.T."/>
            <person name="Eisen J.A."/>
        </authorList>
    </citation>
    <scope>NUCLEOTIDE SEQUENCE [LARGE SCALE GENOMIC DNA]</scope>
    <source>
        <strain evidence="3">ATCC BAA-161 / DSM 6008 / Z-2901</strain>
    </source>
</reference>
<dbReference type="OrthoDB" id="1684751at2"/>
<evidence type="ECO:0000313" key="3">
    <source>
        <dbReference type="Proteomes" id="UP000002706"/>
    </source>
</evidence>
<dbReference type="Pfam" id="PF12728">
    <property type="entry name" value="HTH_17"/>
    <property type="match status" value="1"/>
</dbReference>
<dbReference type="eggNOG" id="ENOG5030FTF">
    <property type="taxonomic scope" value="Bacteria"/>
</dbReference>
<protein>
    <submittedName>
        <fullName evidence="2">Prophage LambdaCh01, DNA binding domain, excisionase family</fullName>
    </submittedName>
</protein>
<dbReference type="KEGG" id="chy:CHY_1693"/>
<sequence length="76" mass="9133">MNYEDIPEVLTVEDLKKVLKIGTNKAYEIVNQVSFPKVKIGRQIRIPKRLFLQWLESQAFKDDENIRRFYPPRRVL</sequence>
<proteinExistence type="predicted"/>